<dbReference type="Gene3D" id="3.40.720.10">
    <property type="entry name" value="Alkaline Phosphatase, subunit A"/>
    <property type="match status" value="1"/>
</dbReference>
<protein>
    <submittedName>
        <fullName evidence="2">Sulfatase-like hydrolase/transferase</fullName>
    </submittedName>
</protein>
<dbReference type="InterPro" id="IPR051849">
    <property type="entry name" value="GAG-degrading_sulfatase"/>
</dbReference>
<dbReference type="CDD" id="cd16037">
    <property type="entry name" value="sulfatase_like"/>
    <property type="match status" value="1"/>
</dbReference>
<dbReference type="GO" id="GO:0016740">
    <property type="term" value="F:transferase activity"/>
    <property type="evidence" value="ECO:0007669"/>
    <property type="project" value="UniProtKB-KW"/>
</dbReference>
<organism evidence="2">
    <name type="scientific">Caldilineaceae bacterium SB0662_bin_9</name>
    <dbReference type="NCBI Taxonomy" id="2605258"/>
    <lineage>
        <taxon>Bacteria</taxon>
        <taxon>Bacillati</taxon>
        <taxon>Chloroflexota</taxon>
        <taxon>Caldilineae</taxon>
        <taxon>Caldilineales</taxon>
        <taxon>Caldilineaceae</taxon>
    </lineage>
</organism>
<dbReference type="GO" id="GO:0015024">
    <property type="term" value="F:glucuronate-2-sulfatase activity"/>
    <property type="evidence" value="ECO:0007669"/>
    <property type="project" value="TreeGrafter"/>
</dbReference>
<dbReference type="GO" id="GO:0004065">
    <property type="term" value="F:arylsulfatase activity"/>
    <property type="evidence" value="ECO:0007669"/>
    <property type="project" value="TreeGrafter"/>
</dbReference>
<proteinExistence type="predicted"/>
<gene>
    <name evidence="2" type="ORF">F4Y08_16550</name>
</gene>
<name>A0A6B1DZ09_9CHLR</name>
<dbReference type="PANTHER" id="PTHR46615">
    <property type="entry name" value="ARYLSULFATASE K"/>
    <property type="match status" value="1"/>
</dbReference>
<comment type="caution">
    <text evidence="2">The sequence shown here is derived from an EMBL/GenBank/DDBJ whole genome shotgun (WGS) entry which is preliminary data.</text>
</comment>
<evidence type="ECO:0000259" key="1">
    <source>
        <dbReference type="Pfam" id="PF00884"/>
    </source>
</evidence>
<sequence length="484" mass="53475">MDKVRPANLLFILSDQHNPKAMGNAGSPEVHTPNLDRLAAGGTRFSAAYTPCPICVPARASLATGRYVHQLRTWDNSMPYTGSVPSWHHRLREAGHRVDSIGKLHFRGAQDDNGFSREIEPLHIVDGQGDILASVRRDPPRRQAWRGVREAGSGNSTYLEYDRRNTANAKAWLQTRAEADELPWALFLSYVCPHPPYIAPPEYFELYDPDSLTLPPEPAGSAHPALAWMRQFFSLEDVTETEMRRMMAAYYGVCTFLDDQIGQVLNALTDLGLAANTRVLYSSDHGESHGARGLFGKFSPHDETCAVPLIMAGPEIPAGRTCEVPVNLVDCFQTVLEATGVAEQPEDRDLPGQSLFGTLADEAGDRTVFSEYHTVGTEDAWYLLRNRRYKYVHFTGRSPLLYDMFEDPLELTNLADLPEHAARMRGFADELRALLDPDSVNAEAHSDQVARVAAAGGRAAVLARGAFTNSPVPGEQPAFRSFAQ</sequence>
<dbReference type="InterPro" id="IPR017850">
    <property type="entry name" value="Alkaline_phosphatase_core_sf"/>
</dbReference>
<evidence type="ECO:0000313" key="2">
    <source>
        <dbReference type="EMBL" id="MYD91912.1"/>
    </source>
</evidence>
<dbReference type="AlphaFoldDB" id="A0A6B1DZ09"/>
<accession>A0A6B1DZ09</accession>
<dbReference type="PANTHER" id="PTHR46615:SF1">
    <property type="entry name" value="ARYLSULFATASE K"/>
    <property type="match status" value="1"/>
</dbReference>
<reference evidence="2" key="1">
    <citation type="submission" date="2019-09" db="EMBL/GenBank/DDBJ databases">
        <title>Characterisation of the sponge microbiome using genome-centric metagenomics.</title>
        <authorList>
            <person name="Engelberts J.P."/>
            <person name="Robbins S.J."/>
            <person name="De Goeij J.M."/>
            <person name="Aranda M."/>
            <person name="Bell S.C."/>
            <person name="Webster N.S."/>
        </authorList>
    </citation>
    <scope>NUCLEOTIDE SEQUENCE</scope>
    <source>
        <strain evidence="2">SB0662_bin_9</strain>
    </source>
</reference>
<keyword evidence="2" id="KW-0378">Hydrolase</keyword>
<keyword evidence="2" id="KW-0808">Transferase</keyword>
<feature type="domain" description="Sulfatase N-terminal" evidence="1">
    <location>
        <begin position="8"/>
        <end position="341"/>
    </location>
</feature>
<dbReference type="EMBL" id="VXPY01000121">
    <property type="protein sequence ID" value="MYD91912.1"/>
    <property type="molecule type" value="Genomic_DNA"/>
</dbReference>
<dbReference type="SUPFAM" id="SSF53649">
    <property type="entry name" value="Alkaline phosphatase-like"/>
    <property type="match status" value="1"/>
</dbReference>
<dbReference type="InterPro" id="IPR000917">
    <property type="entry name" value="Sulfatase_N"/>
</dbReference>
<dbReference type="Pfam" id="PF00884">
    <property type="entry name" value="Sulfatase"/>
    <property type="match status" value="1"/>
</dbReference>